<comment type="caution">
    <text evidence="1">The sequence shown here is derived from an EMBL/GenBank/DDBJ whole genome shotgun (WGS) entry which is preliminary data.</text>
</comment>
<evidence type="ECO:0000313" key="2">
    <source>
        <dbReference type="Proteomes" id="UP001194714"/>
    </source>
</evidence>
<dbReference type="EMBL" id="JAAEJV010000022">
    <property type="protein sequence ID" value="MBF5059433.1"/>
    <property type="molecule type" value="Genomic_DNA"/>
</dbReference>
<gene>
    <name evidence="1" type="ORF">NEPTK9_000947</name>
</gene>
<organism evidence="1 2">
    <name type="scientific">Candidatus Neptunichlamydia vexilliferae</name>
    <dbReference type="NCBI Taxonomy" id="1651774"/>
    <lineage>
        <taxon>Bacteria</taxon>
        <taxon>Pseudomonadati</taxon>
        <taxon>Chlamydiota</taxon>
        <taxon>Chlamydiia</taxon>
        <taxon>Parachlamydiales</taxon>
        <taxon>Simkaniaceae</taxon>
        <taxon>Candidatus Neptunichlamydia</taxon>
    </lineage>
</organism>
<name>A0ABS0AZ81_9BACT</name>
<accession>A0ABS0AZ81</accession>
<reference evidence="1 2" key="1">
    <citation type="submission" date="2020-01" db="EMBL/GenBank/DDBJ databases">
        <title>Draft genome sequence of Cand. Neptunochlamydia vexilliferae K9.</title>
        <authorList>
            <person name="Schulz F."/>
            <person name="Koestlbacher S."/>
            <person name="Wascher F."/>
            <person name="Pizzetti I."/>
            <person name="Horn M."/>
        </authorList>
    </citation>
    <scope>NUCLEOTIDE SEQUENCE [LARGE SCALE GENOMIC DNA]</scope>
    <source>
        <strain evidence="1 2">K9</strain>
    </source>
</reference>
<dbReference type="RefSeq" id="WP_194847739.1">
    <property type="nucleotide sequence ID" value="NZ_JAAEJV010000022.1"/>
</dbReference>
<sequence>MGNAASGTDVGINQPPVPQKTITAICSYKSELHSENPFTAKSIYINRPGDHLIITPEEAFSEEQANTLWQTISKFQASAKLDFNKRTVTIISSI</sequence>
<protein>
    <submittedName>
        <fullName evidence="1">Uncharacterized protein</fullName>
    </submittedName>
</protein>
<proteinExistence type="predicted"/>
<keyword evidence="2" id="KW-1185">Reference proteome</keyword>
<dbReference type="Proteomes" id="UP001194714">
    <property type="component" value="Unassembled WGS sequence"/>
</dbReference>
<evidence type="ECO:0000313" key="1">
    <source>
        <dbReference type="EMBL" id="MBF5059433.1"/>
    </source>
</evidence>